<protein>
    <submittedName>
        <fullName evidence="2">Tyrosine protein phosphatase</fullName>
    </submittedName>
</protein>
<name>A0A1D8QW51_9PROT</name>
<keyword evidence="3" id="KW-1185">Reference proteome</keyword>
<dbReference type="Gene3D" id="3.90.190.10">
    <property type="entry name" value="Protein tyrosine phosphatase superfamily"/>
    <property type="match status" value="1"/>
</dbReference>
<evidence type="ECO:0000313" key="2">
    <source>
        <dbReference type="EMBL" id="AOW46575.1"/>
    </source>
</evidence>
<dbReference type="PROSITE" id="PS50056">
    <property type="entry name" value="TYR_PHOSPHATASE_2"/>
    <property type="match status" value="1"/>
</dbReference>
<proteinExistence type="predicted"/>
<dbReference type="PROSITE" id="PS00383">
    <property type="entry name" value="TYR_PHOSPHATASE_1"/>
    <property type="match status" value="1"/>
</dbReference>
<reference evidence="3" key="1">
    <citation type="submission" date="2016-04" db="EMBL/GenBank/DDBJ databases">
        <authorList>
            <person name="Jeon C.O."/>
            <person name="Cho G.Y."/>
            <person name="Jeong H.I."/>
            <person name="Kim K.H."/>
        </authorList>
    </citation>
    <scope>NUCLEOTIDE SEQUENCE [LARGE SCALE GENOMIC DNA]</scope>
    <source>
        <strain evidence="3">LMG 1590</strain>
    </source>
</reference>
<dbReference type="InterPro" id="IPR029021">
    <property type="entry name" value="Prot-tyrosine_phosphatase-like"/>
</dbReference>
<dbReference type="RefSeq" id="WP_019088274.1">
    <property type="nucleotide sequence ID" value="NZ_CP015164.1"/>
</dbReference>
<feature type="domain" description="Tyrosine specific protein phosphatases" evidence="1">
    <location>
        <begin position="79"/>
        <end position="128"/>
    </location>
</feature>
<organism evidence="2 3">
    <name type="scientific">Acetobacter ascendens</name>
    <dbReference type="NCBI Taxonomy" id="481146"/>
    <lineage>
        <taxon>Bacteria</taxon>
        <taxon>Pseudomonadati</taxon>
        <taxon>Pseudomonadota</taxon>
        <taxon>Alphaproteobacteria</taxon>
        <taxon>Acetobacterales</taxon>
        <taxon>Acetobacteraceae</taxon>
        <taxon>Acetobacter</taxon>
    </lineage>
</organism>
<dbReference type="InterPro" id="IPR016130">
    <property type="entry name" value="Tyr_Pase_AS"/>
</dbReference>
<accession>A0A1D8QW51</accession>
<evidence type="ECO:0000259" key="1">
    <source>
        <dbReference type="PROSITE" id="PS50056"/>
    </source>
</evidence>
<gene>
    <name evidence="2" type="ORF">A4S02_07095</name>
</gene>
<dbReference type="SUPFAM" id="SSF52799">
    <property type="entry name" value="(Phosphotyrosine protein) phosphatases II"/>
    <property type="match status" value="1"/>
</dbReference>
<dbReference type="KEGG" id="aasc:A4S02_07095"/>
<dbReference type="AlphaFoldDB" id="A0A1D8QW51"/>
<dbReference type="InterPro" id="IPR000387">
    <property type="entry name" value="Tyr_Pase_dom"/>
</dbReference>
<dbReference type="EMBL" id="CP015164">
    <property type="protein sequence ID" value="AOW46575.1"/>
    <property type="molecule type" value="Genomic_DNA"/>
</dbReference>
<sequence>MALPSLIVTNLSRAKRLKRRGFNAVLTLEDPACLQRYQLRFHKKPAPEHLILRFEDIDDDEYDYALATEDDVKAIIKFGRKHVEHSLLVHCFHGVGRSGGAALIILTDRLGNAEAALETLLAMRPEAIPNLRIVRLADAVMRTDGAMVAALNAWTARTPSVAEFRHQKRVFFEENRNLYAKVAAL</sequence>
<evidence type="ECO:0000313" key="3">
    <source>
        <dbReference type="Proteomes" id="UP000175973"/>
    </source>
</evidence>
<dbReference type="Proteomes" id="UP000175973">
    <property type="component" value="Chromosome"/>
</dbReference>